<sequence length="71" mass="8222">MDERVKYMDEAIKGRRFLGYTGLLKEIWMELKQDKVVQDAEDEIVDLVHVNDAPEECTCPTCNSNLQNFAD</sequence>
<evidence type="ECO:0000313" key="2">
    <source>
        <dbReference type="Proteomes" id="UP000294746"/>
    </source>
</evidence>
<protein>
    <submittedName>
        <fullName evidence="1">Uncharacterized protein</fullName>
    </submittedName>
</protein>
<gene>
    <name evidence="1" type="ORF">EDD57_10149</name>
</gene>
<dbReference type="EMBL" id="SLXV01000001">
    <property type="protein sequence ID" value="TCP70607.1"/>
    <property type="molecule type" value="Genomic_DNA"/>
</dbReference>
<dbReference type="Proteomes" id="UP000294746">
    <property type="component" value="Unassembled WGS sequence"/>
</dbReference>
<name>A0A4R2RZT5_9BACL</name>
<keyword evidence="2" id="KW-1185">Reference proteome</keyword>
<dbReference type="RefSeq" id="WP_131847166.1">
    <property type="nucleotide sequence ID" value="NZ_SLXV01000001.1"/>
</dbReference>
<accession>A0A4R2RZT5</accession>
<dbReference type="OrthoDB" id="5540934at2"/>
<organism evidence="1 2">
    <name type="scientific">Baia soyae</name>
    <dbReference type="NCBI Taxonomy" id="1544746"/>
    <lineage>
        <taxon>Bacteria</taxon>
        <taxon>Bacillati</taxon>
        <taxon>Bacillota</taxon>
        <taxon>Bacilli</taxon>
        <taxon>Bacillales</taxon>
        <taxon>Thermoactinomycetaceae</taxon>
        <taxon>Baia</taxon>
    </lineage>
</organism>
<comment type="caution">
    <text evidence="1">The sequence shown here is derived from an EMBL/GenBank/DDBJ whole genome shotgun (WGS) entry which is preliminary data.</text>
</comment>
<reference evidence="1 2" key="1">
    <citation type="submission" date="2019-03" db="EMBL/GenBank/DDBJ databases">
        <title>Genomic Encyclopedia of Type Strains, Phase IV (KMG-IV): sequencing the most valuable type-strain genomes for metagenomic binning, comparative biology and taxonomic classification.</title>
        <authorList>
            <person name="Goeker M."/>
        </authorList>
    </citation>
    <scope>NUCLEOTIDE SEQUENCE [LARGE SCALE GENOMIC DNA]</scope>
    <source>
        <strain evidence="1 2">DSM 46831</strain>
    </source>
</reference>
<dbReference type="AlphaFoldDB" id="A0A4R2RZT5"/>
<proteinExistence type="predicted"/>
<evidence type="ECO:0000313" key="1">
    <source>
        <dbReference type="EMBL" id="TCP70607.1"/>
    </source>
</evidence>